<accession>A0A7R7VSY6</accession>
<dbReference type="RefSeq" id="XP_043138694.1">
    <property type="nucleotide sequence ID" value="XM_043281191.1"/>
</dbReference>
<proteinExistence type="predicted"/>
<reference evidence="1" key="1">
    <citation type="submission" date="2021-01" db="EMBL/GenBank/DDBJ databases">
        <authorList>
            <consortium name="Aspergillus chevalieri M1 genome sequencing consortium"/>
            <person name="Kazuki M."/>
            <person name="Futagami T."/>
        </authorList>
    </citation>
    <scope>NUCLEOTIDE SEQUENCE</scope>
    <source>
        <strain evidence="1">M1</strain>
    </source>
</reference>
<dbReference type="AlphaFoldDB" id="A0A7R7VSY6"/>
<dbReference type="KEGG" id="ache:ACHE_60058A"/>
<name>A0A7R7VSY6_ASPCH</name>
<dbReference type="Proteomes" id="UP000637239">
    <property type="component" value="Chromosome 6"/>
</dbReference>
<organism evidence="1 2">
    <name type="scientific">Aspergillus chevalieri</name>
    <name type="common">Eurotium chevalieri</name>
    <dbReference type="NCBI Taxonomy" id="182096"/>
    <lineage>
        <taxon>Eukaryota</taxon>
        <taxon>Fungi</taxon>
        <taxon>Dikarya</taxon>
        <taxon>Ascomycota</taxon>
        <taxon>Pezizomycotina</taxon>
        <taxon>Eurotiomycetes</taxon>
        <taxon>Eurotiomycetidae</taxon>
        <taxon>Eurotiales</taxon>
        <taxon>Aspergillaceae</taxon>
        <taxon>Aspergillus</taxon>
        <taxon>Aspergillus subgen. Aspergillus</taxon>
    </lineage>
</organism>
<keyword evidence="2" id="KW-1185">Reference proteome</keyword>
<evidence type="ECO:0000313" key="2">
    <source>
        <dbReference type="Proteomes" id="UP000637239"/>
    </source>
</evidence>
<sequence length="123" mass="14488">MARLASSNWCDCDFLSSLDDILPSSSEYPDLEKRPIDGPNKIGNYFIGAAQWIMWPDEGRYVYQQCKKVEGVSEPREMWSMERWREWKNQFAFVAGDDLAGRYREVAEQSYRQILVYESEELN</sequence>
<dbReference type="GeneID" id="66984530"/>
<protein>
    <submittedName>
        <fullName evidence="1">Uncharacterized protein</fullName>
    </submittedName>
</protein>
<dbReference type="EMBL" id="AP024421">
    <property type="protein sequence ID" value="BCR90172.1"/>
    <property type="molecule type" value="Genomic_DNA"/>
</dbReference>
<reference evidence="1" key="2">
    <citation type="submission" date="2021-02" db="EMBL/GenBank/DDBJ databases">
        <title>Aspergillus chevalieri M1 genome sequence.</title>
        <authorList>
            <person name="Kadooka C."/>
            <person name="Mori K."/>
            <person name="Futagami T."/>
        </authorList>
    </citation>
    <scope>NUCLEOTIDE SEQUENCE</scope>
    <source>
        <strain evidence="1">M1</strain>
    </source>
</reference>
<gene>
    <name evidence="1" type="ORF">ACHE_60058A</name>
</gene>
<evidence type="ECO:0000313" key="1">
    <source>
        <dbReference type="EMBL" id="BCR90172.1"/>
    </source>
</evidence>